<gene>
    <name evidence="1" type="ORF">UT34_C0002G0081</name>
</gene>
<protein>
    <submittedName>
        <fullName evidence="1">Uncharacterized protein</fullName>
    </submittedName>
</protein>
<reference evidence="1 2" key="1">
    <citation type="journal article" date="2015" name="Nature">
        <title>rRNA introns, odd ribosomes, and small enigmatic genomes across a large radiation of phyla.</title>
        <authorList>
            <person name="Brown C.T."/>
            <person name="Hug L.A."/>
            <person name="Thomas B.C."/>
            <person name="Sharon I."/>
            <person name="Castelle C.J."/>
            <person name="Singh A."/>
            <person name="Wilkins M.J."/>
            <person name="Williams K.H."/>
            <person name="Banfield J.F."/>
        </authorList>
    </citation>
    <scope>NUCLEOTIDE SEQUENCE [LARGE SCALE GENOMIC DNA]</scope>
</reference>
<organism evidence="1 2">
    <name type="scientific">candidate division WS6 bacterium GW2011_GWF2_39_15</name>
    <dbReference type="NCBI Taxonomy" id="1619100"/>
    <lineage>
        <taxon>Bacteria</taxon>
        <taxon>Candidatus Dojkabacteria</taxon>
    </lineage>
</organism>
<name>A0A0G0MNA6_9BACT</name>
<evidence type="ECO:0000313" key="1">
    <source>
        <dbReference type="EMBL" id="KKR05574.1"/>
    </source>
</evidence>
<accession>A0A0G0MNA6</accession>
<dbReference type="EMBL" id="LBWK01000002">
    <property type="protein sequence ID" value="KKR05574.1"/>
    <property type="molecule type" value="Genomic_DNA"/>
</dbReference>
<evidence type="ECO:0000313" key="2">
    <source>
        <dbReference type="Proteomes" id="UP000034799"/>
    </source>
</evidence>
<sequence length="75" mass="8447">MGIEVDLRVSRSVFVTILTRPSIAPRDSDYYESGSFVFSPNKALLYPVRRNNKDRGSNHLVAVYNGKVVEVGWSD</sequence>
<dbReference type="Proteomes" id="UP000034799">
    <property type="component" value="Unassembled WGS sequence"/>
</dbReference>
<dbReference type="AlphaFoldDB" id="A0A0G0MNA6"/>
<comment type="caution">
    <text evidence="1">The sequence shown here is derived from an EMBL/GenBank/DDBJ whole genome shotgun (WGS) entry which is preliminary data.</text>
</comment>
<dbReference type="STRING" id="1619100.UT34_C0002G0081"/>
<proteinExistence type="predicted"/>